<evidence type="ECO:0000256" key="8">
    <source>
        <dbReference type="ARBA" id="ARBA00023237"/>
    </source>
</evidence>
<keyword evidence="15" id="KW-0675">Receptor</keyword>
<evidence type="ECO:0000256" key="11">
    <source>
        <dbReference type="RuleBase" id="RU003357"/>
    </source>
</evidence>
<dbReference type="Gene3D" id="2.170.130.10">
    <property type="entry name" value="TonB-dependent receptor, plug domain"/>
    <property type="match status" value="1"/>
</dbReference>
<evidence type="ECO:0000256" key="10">
    <source>
        <dbReference type="PROSITE-ProRule" id="PRU10143"/>
    </source>
</evidence>
<evidence type="ECO:0000256" key="6">
    <source>
        <dbReference type="ARBA" id="ARBA00023077"/>
    </source>
</evidence>
<keyword evidence="4 9" id="KW-0812">Transmembrane</keyword>
<evidence type="ECO:0000256" key="4">
    <source>
        <dbReference type="ARBA" id="ARBA00022692"/>
    </source>
</evidence>
<evidence type="ECO:0000313" key="15">
    <source>
        <dbReference type="EMBL" id="NIK89280.1"/>
    </source>
</evidence>
<dbReference type="InterPro" id="IPR037066">
    <property type="entry name" value="Plug_dom_sf"/>
</dbReference>
<keyword evidence="7 9" id="KW-0472">Membrane</keyword>
<dbReference type="InterPro" id="IPR039426">
    <property type="entry name" value="TonB-dep_rcpt-like"/>
</dbReference>
<evidence type="ECO:0000256" key="1">
    <source>
        <dbReference type="ARBA" id="ARBA00004571"/>
    </source>
</evidence>
<evidence type="ECO:0000256" key="2">
    <source>
        <dbReference type="ARBA" id="ARBA00022448"/>
    </source>
</evidence>
<feature type="domain" description="TonB-dependent receptor plug" evidence="14">
    <location>
        <begin position="55"/>
        <end position="162"/>
    </location>
</feature>
<evidence type="ECO:0000259" key="14">
    <source>
        <dbReference type="Pfam" id="PF07715"/>
    </source>
</evidence>
<comment type="caution">
    <text evidence="15">The sequence shown here is derived from an EMBL/GenBank/DDBJ whole genome shotgun (WGS) entry which is preliminary data.</text>
</comment>
<sequence>MSKKQCRSHIRYVTATAVTALLTGLITVDAAAESSAETNVETIVVTGTHIQRPNYESVSPISTVDSKDIQLGGIAESETILSRLPQVTADANENVSNGSGGTSNVNLRGLGSGRGLILIDGQRMLPTMAVDLNFIPSALVERVDVLTGGASAVYGSDAISGVVNFQLNKRLDGIRLDAQTSIAEHTNDNSSLRSLQTSSGKTTAPDTTWDGFKYNATLAAGTDFLGGKGNITVYAGYRKVDPVLQNTRDYSACALNDAGSAFSCGGSGNTAYGRFALLSGPNTGLDLANSKDGSKSWVLEDSSFLYNYAGDNYIQRQDKRITGGAFLSYQYSDALEFYSSFMYMKDHTFSQVAASAIWLGTAFTINCDNPLMSDQQKNLLCGSTTSTADASALVSYRMVKGAPRRDDLRHEDIRAQIGFRGKLNSAISYDVSAMQSQMLYGETYLNDVDQARGGKGLQVVSVNGTPTCKSVVDGSDPKCVPVDVFSANGPSAAAYQYIFQAKSTASKQTLVQYAGNINADLGVYGVTSPWAHDGVAMAFGVEHRAETYVFTADALSQASGSAPGDGKIMSDEFYSEADIPLVQDKPWAKSLSLNLGYRYTLYDAHSSKASSPQKTFGTYKIEATYAPNDELRFRGGYNRAVRAPSISELFNAQGQGNVAATDPCAGKSPTATLAQCAVSGVTAAEYGHITECPSDLCTQQYGGNPDLKPEKAETLTAGVVFTPSAVPSLQLSLDYYNIRIKGYIGAVDPAVILNQCMTTSSSFYCGLLHRDHRSGGILFGTDGYIISTNVNTGFLKTSGLDIGGNYRYDLGEWGGLDFNILGTYLINSVNEPLPGLGTYDCAGLFGSTCGQPSPVWRHNLRTTWMLPDSTATISINWRHLGGVKLSSNSTNPYLAGTTSTINDHIAEYNYFDLAASGDVGYGMTLTGGVNNVLDKSPPAIASGLLGGFGNGNTYPGVYDPMGRVLFLQLTAKY</sequence>
<dbReference type="GO" id="GO:0009279">
    <property type="term" value="C:cell outer membrane"/>
    <property type="evidence" value="ECO:0007669"/>
    <property type="project" value="UniProtKB-SubCell"/>
</dbReference>
<keyword evidence="16" id="KW-1185">Reference proteome</keyword>
<dbReference type="InterPro" id="IPR000531">
    <property type="entry name" value="Beta-barrel_TonB"/>
</dbReference>
<reference evidence="15 16" key="1">
    <citation type="submission" date="2020-03" db="EMBL/GenBank/DDBJ databases">
        <title>Genomic Encyclopedia of Type Strains, Phase IV (KMG-IV): sequencing the most valuable type-strain genomes for metagenomic binning, comparative biology and taxonomic classification.</title>
        <authorList>
            <person name="Goeker M."/>
        </authorList>
    </citation>
    <scope>NUCLEOTIDE SEQUENCE [LARGE SCALE GENOMIC DNA]</scope>
    <source>
        <strain evidence="15 16">DSM 19867</strain>
    </source>
</reference>
<dbReference type="InterPro" id="IPR012910">
    <property type="entry name" value="Plug_dom"/>
</dbReference>
<dbReference type="InterPro" id="IPR010916">
    <property type="entry name" value="TonB_box_CS"/>
</dbReference>
<evidence type="ECO:0000259" key="13">
    <source>
        <dbReference type="Pfam" id="PF00593"/>
    </source>
</evidence>
<feature type="short sequence motif" description="TonB box" evidence="10">
    <location>
        <begin position="42"/>
        <end position="48"/>
    </location>
</feature>
<dbReference type="PANTHER" id="PTHR47234">
    <property type="match status" value="1"/>
</dbReference>
<proteinExistence type="inferred from homology"/>
<accession>A0A846N2F8</accession>
<dbReference type="Proteomes" id="UP000570514">
    <property type="component" value="Unassembled WGS sequence"/>
</dbReference>
<dbReference type="PROSITE" id="PS00430">
    <property type="entry name" value="TONB_DEPENDENT_REC_1"/>
    <property type="match status" value="1"/>
</dbReference>
<keyword evidence="8 9" id="KW-0998">Cell outer membrane</keyword>
<dbReference type="AlphaFoldDB" id="A0A846N2F8"/>
<dbReference type="Pfam" id="PF07715">
    <property type="entry name" value="Plug"/>
    <property type="match status" value="1"/>
</dbReference>
<dbReference type="Gene3D" id="2.40.170.20">
    <property type="entry name" value="TonB-dependent receptor, beta-barrel domain"/>
    <property type="match status" value="1"/>
</dbReference>
<gene>
    <name evidence="15" type="ORF">FHS83_002598</name>
</gene>
<feature type="signal peptide" evidence="12">
    <location>
        <begin position="1"/>
        <end position="30"/>
    </location>
</feature>
<evidence type="ECO:0000256" key="9">
    <source>
        <dbReference type="PROSITE-ProRule" id="PRU01360"/>
    </source>
</evidence>
<evidence type="ECO:0000256" key="5">
    <source>
        <dbReference type="ARBA" id="ARBA00022729"/>
    </source>
</evidence>
<name>A0A846N2F8_9PROT</name>
<dbReference type="PROSITE" id="PS52016">
    <property type="entry name" value="TONB_DEPENDENT_REC_3"/>
    <property type="match status" value="1"/>
</dbReference>
<evidence type="ECO:0000256" key="12">
    <source>
        <dbReference type="SAM" id="SignalP"/>
    </source>
</evidence>
<evidence type="ECO:0000313" key="16">
    <source>
        <dbReference type="Proteomes" id="UP000570514"/>
    </source>
</evidence>
<dbReference type="RefSeq" id="WP_208414640.1">
    <property type="nucleotide sequence ID" value="NZ_BAAADC010000001.1"/>
</dbReference>
<dbReference type="SUPFAM" id="SSF56935">
    <property type="entry name" value="Porins"/>
    <property type="match status" value="1"/>
</dbReference>
<comment type="subcellular location">
    <subcellularLocation>
        <location evidence="1 9">Cell outer membrane</location>
        <topology evidence="1 9">Multi-pass membrane protein</topology>
    </subcellularLocation>
</comment>
<keyword evidence="2 9" id="KW-0813">Transport</keyword>
<keyword evidence="3 9" id="KW-1134">Transmembrane beta strand</keyword>
<evidence type="ECO:0000256" key="7">
    <source>
        <dbReference type="ARBA" id="ARBA00023136"/>
    </source>
</evidence>
<keyword evidence="5 12" id="KW-0732">Signal</keyword>
<dbReference type="PANTHER" id="PTHR47234:SF2">
    <property type="entry name" value="TONB-DEPENDENT RECEPTOR"/>
    <property type="match status" value="1"/>
</dbReference>
<keyword evidence="6 10" id="KW-0798">TonB box</keyword>
<comment type="similarity">
    <text evidence="9 11">Belongs to the TonB-dependent receptor family.</text>
</comment>
<dbReference type="Pfam" id="PF00593">
    <property type="entry name" value="TonB_dep_Rec_b-barrel"/>
    <property type="match status" value="1"/>
</dbReference>
<feature type="domain" description="TonB-dependent receptor-like beta-barrel" evidence="13">
    <location>
        <begin position="403"/>
        <end position="932"/>
    </location>
</feature>
<feature type="chain" id="PRO_5032836193" evidence="12">
    <location>
        <begin position="31"/>
        <end position="973"/>
    </location>
</feature>
<dbReference type="InterPro" id="IPR036942">
    <property type="entry name" value="Beta-barrel_TonB_sf"/>
</dbReference>
<organism evidence="15 16">
    <name type="scientific">Rhizomicrobium palustre</name>
    <dbReference type="NCBI Taxonomy" id="189966"/>
    <lineage>
        <taxon>Bacteria</taxon>
        <taxon>Pseudomonadati</taxon>
        <taxon>Pseudomonadota</taxon>
        <taxon>Alphaproteobacteria</taxon>
        <taxon>Micropepsales</taxon>
        <taxon>Micropepsaceae</taxon>
        <taxon>Rhizomicrobium</taxon>
    </lineage>
</organism>
<dbReference type="EMBL" id="JAASRM010000001">
    <property type="protein sequence ID" value="NIK89280.1"/>
    <property type="molecule type" value="Genomic_DNA"/>
</dbReference>
<evidence type="ECO:0000256" key="3">
    <source>
        <dbReference type="ARBA" id="ARBA00022452"/>
    </source>
</evidence>
<protein>
    <submittedName>
        <fullName evidence="15">Outer membrane receptor protein involved in Fe transport</fullName>
    </submittedName>
</protein>